<protein>
    <submittedName>
        <fullName evidence="1">Uncharacterized protein</fullName>
    </submittedName>
</protein>
<name>A0A6A7AVV7_9PLEO</name>
<accession>A0A6A7AVV7</accession>
<dbReference type="Proteomes" id="UP000799423">
    <property type="component" value="Unassembled WGS sequence"/>
</dbReference>
<gene>
    <name evidence="1" type="ORF">T440DRAFT_191129</name>
</gene>
<evidence type="ECO:0000313" key="1">
    <source>
        <dbReference type="EMBL" id="KAF2847431.1"/>
    </source>
</evidence>
<organism evidence="1 2">
    <name type="scientific">Plenodomus tracheiphilus IPT5</name>
    <dbReference type="NCBI Taxonomy" id="1408161"/>
    <lineage>
        <taxon>Eukaryota</taxon>
        <taxon>Fungi</taxon>
        <taxon>Dikarya</taxon>
        <taxon>Ascomycota</taxon>
        <taxon>Pezizomycotina</taxon>
        <taxon>Dothideomycetes</taxon>
        <taxon>Pleosporomycetidae</taxon>
        <taxon>Pleosporales</taxon>
        <taxon>Pleosporineae</taxon>
        <taxon>Leptosphaeriaceae</taxon>
        <taxon>Plenodomus</taxon>
    </lineage>
</organism>
<keyword evidence="2" id="KW-1185">Reference proteome</keyword>
<reference evidence="1" key="1">
    <citation type="submission" date="2020-01" db="EMBL/GenBank/DDBJ databases">
        <authorList>
            <consortium name="DOE Joint Genome Institute"/>
            <person name="Haridas S."/>
            <person name="Albert R."/>
            <person name="Binder M."/>
            <person name="Bloem J."/>
            <person name="Labutti K."/>
            <person name="Salamov A."/>
            <person name="Andreopoulos B."/>
            <person name="Baker S.E."/>
            <person name="Barry K."/>
            <person name="Bills G."/>
            <person name="Bluhm B.H."/>
            <person name="Cannon C."/>
            <person name="Castanera R."/>
            <person name="Culley D.E."/>
            <person name="Daum C."/>
            <person name="Ezra D."/>
            <person name="Gonzalez J.B."/>
            <person name="Henrissat B."/>
            <person name="Kuo A."/>
            <person name="Liang C."/>
            <person name="Lipzen A."/>
            <person name="Lutzoni F."/>
            <person name="Magnuson J."/>
            <person name="Mondo S."/>
            <person name="Nolan M."/>
            <person name="Ohm R."/>
            <person name="Pangilinan J."/>
            <person name="Park H.-J."/>
            <person name="Ramirez L."/>
            <person name="Alfaro M."/>
            <person name="Sun H."/>
            <person name="Tritt A."/>
            <person name="Yoshinaga Y."/>
            <person name="Zwiers L.-H."/>
            <person name="Turgeon B.G."/>
            <person name="Goodwin S.B."/>
            <person name="Spatafora J.W."/>
            <person name="Crous P.W."/>
            <person name="Grigoriev I.V."/>
        </authorList>
    </citation>
    <scope>NUCLEOTIDE SEQUENCE</scope>
    <source>
        <strain evidence="1">IPT5</strain>
    </source>
</reference>
<sequence>MDTRWRRREGLDARQSACLLCLFISLILYPFAVLVAGHAKQPIRFKEGRIHSRHEDIAIAECPLTNGLFPVTVLRVSFTTLAYKGCWDCIA</sequence>
<proteinExistence type="predicted"/>
<dbReference type="EMBL" id="MU006325">
    <property type="protein sequence ID" value="KAF2847431.1"/>
    <property type="molecule type" value="Genomic_DNA"/>
</dbReference>
<evidence type="ECO:0000313" key="2">
    <source>
        <dbReference type="Proteomes" id="UP000799423"/>
    </source>
</evidence>
<dbReference type="AlphaFoldDB" id="A0A6A7AVV7"/>